<dbReference type="InterPro" id="IPR015422">
    <property type="entry name" value="PyrdxlP-dep_Trfase_small"/>
</dbReference>
<evidence type="ECO:0000256" key="4">
    <source>
        <dbReference type="ARBA" id="ARBA00008981"/>
    </source>
</evidence>
<sequence>MGHLASSGTIRVVSGSDVSASLFDRARAVSPGGVNSPVRAFKAVGGTPRFMSSASGSWLTDADGNRYVDLVASWGPMLLGHAHPEVVAAVQAAAARGTSFGTPSEPEVELAEEIVARTPVDLVRMVSSGTEATMSAIRLARGFTGRDVVVKFAGCYHGHVDSLLAEAGSGVVTFGLPGTPGVPDAFTAETLVLPYNDPAAVRAVFSEHGDRIACVITEAAAGNMGAVAPEPGFNAFLARTCREHGALFVSDEVMTGFRASRQGYWGIDGAVEGWAPDLMTFGKVMGGGFPAAAFGGREDVMRMLAPEGPVYQAGTLSGNPVATTAGLTTLRLATDEVYTHLDDLASTIQTMLRDALGAAGVPHVVQSAGTLFSPYLGRTEPVRDFSDAQDQDPAAYRAFFHAMLEHGVYLPPSSYEAWFVSDSLDDDALDQIEKALSAAAPAAAAATA</sequence>
<evidence type="ECO:0000313" key="10">
    <source>
        <dbReference type="Proteomes" id="UP000230842"/>
    </source>
</evidence>
<dbReference type="Gene3D" id="3.40.640.10">
    <property type="entry name" value="Type I PLP-dependent aspartate aminotransferase-like (Major domain)"/>
    <property type="match status" value="1"/>
</dbReference>
<dbReference type="PANTHER" id="PTHR43713:SF3">
    <property type="entry name" value="GLUTAMATE-1-SEMIALDEHYDE 2,1-AMINOMUTASE 1, CHLOROPLASTIC-RELATED"/>
    <property type="match status" value="1"/>
</dbReference>
<dbReference type="Pfam" id="PF00202">
    <property type="entry name" value="Aminotran_3"/>
    <property type="match status" value="1"/>
</dbReference>
<dbReference type="InterPro" id="IPR015424">
    <property type="entry name" value="PyrdxlP-dep_Trfase"/>
</dbReference>
<dbReference type="InterPro" id="IPR005814">
    <property type="entry name" value="Aminotrans_3"/>
</dbReference>
<dbReference type="GO" id="GO:0042286">
    <property type="term" value="F:glutamate-1-semialdehyde 2,1-aminomutase activity"/>
    <property type="evidence" value="ECO:0007669"/>
    <property type="project" value="UniProtKB-UniRule"/>
</dbReference>
<dbReference type="Gene3D" id="3.90.1150.10">
    <property type="entry name" value="Aspartate Aminotransferase, domain 1"/>
    <property type="match status" value="1"/>
</dbReference>
<keyword evidence="10" id="KW-1185">Reference proteome</keyword>
<reference evidence="9 10" key="1">
    <citation type="submission" date="2017-11" db="EMBL/GenBank/DDBJ databases">
        <title>Genomic Encyclopedia of Archaeal and Bacterial Type Strains, Phase II (KMG-II): From Individual Species to Whole Genera.</title>
        <authorList>
            <person name="Goeker M."/>
        </authorList>
    </citation>
    <scope>NUCLEOTIDE SEQUENCE [LARGE SCALE GENOMIC DNA]</scope>
    <source>
        <strain evidence="9 10">DSM 27763</strain>
    </source>
</reference>
<dbReference type="FunFam" id="3.40.640.10:FF:000021">
    <property type="entry name" value="Glutamate-1-semialdehyde 2,1-aminomutase"/>
    <property type="match status" value="1"/>
</dbReference>
<comment type="subunit">
    <text evidence="8">Homodimer.</text>
</comment>
<comment type="caution">
    <text evidence="9">The sequence shown here is derived from an EMBL/GenBank/DDBJ whole genome shotgun (WGS) entry which is preliminary data.</text>
</comment>
<evidence type="ECO:0000256" key="8">
    <source>
        <dbReference type="HAMAP-Rule" id="MF_00375"/>
    </source>
</evidence>
<dbReference type="GO" id="GO:0008483">
    <property type="term" value="F:transaminase activity"/>
    <property type="evidence" value="ECO:0007669"/>
    <property type="project" value="InterPro"/>
</dbReference>
<dbReference type="InterPro" id="IPR049704">
    <property type="entry name" value="Aminotrans_3_PPA_site"/>
</dbReference>
<evidence type="ECO:0000256" key="6">
    <source>
        <dbReference type="ARBA" id="ARBA00023235"/>
    </source>
</evidence>
<protein>
    <recommendedName>
        <fullName evidence="8">Glutamate-1-semialdehyde 2,1-aminomutase</fullName>
        <shortName evidence="8">GSA</shortName>
        <ecNumber evidence="8">5.4.3.8</ecNumber>
    </recommendedName>
    <alternativeName>
        <fullName evidence="8">Glutamate-1-semialdehyde aminotransferase</fullName>
        <shortName evidence="8">GSA-AT</shortName>
    </alternativeName>
</protein>
<feature type="modified residue" description="N6-(pyridoxal phosphate)lysine" evidence="8">
    <location>
        <position position="283"/>
    </location>
</feature>
<evidence type="ECO:0000256" key="5">
    <source>
        <dbReference type="ARBA" id="ARBA00022898"/>
    </source>
</evidence>
<keyword evidence="5 8" id="KW-0663">Pyridoxal phosphate</keyword>
<dbReference type="GO" id="GO:0005737">
    <property type="term" value="C:cytoplasm"/>
    <property type="evidence" value="ECO:0007669"/>
    <property type="project" value="UniProtKB-SubCell"/>
</dbReference>
<dbReference type="CDD" id="cd00610">
    <property type="entry name" value="OAT_like"/>
    <property type="match status" value="1"/>
</dbReference>
<comment type="pathway">
    <text evidence="3">Porphyrin-containing compound metabolism; protoporphyrin-IX biosynthesis; 5-aminolevulinate from L-glutamyl-tRNA(Glu): step 2/2.</text>
</comment>
<dbReference type="SUPFAM" id="SSF53383">
    <property type="entry name" value="PLP-dependent transferases"/>
    <property type="match status" value="1"/>
</dbReference>
<dbReference type="InterPro" id="IPR004639">
    <property type="entry name" value="4pyrrol_synth_GluAld_NH2Trfase"/>
</dbReference>
<dbReference type="PROSITE" id="PS00600">
    <property type="entry name" value="AA_TRANSFER_CLASS_3"/>
    <property type="match status" value="1"/>
</dbReference>
<evidence type="ECO:0000256" key="7">
    <source>
        <dbReference type="ARBA" id="ARBA00023244"/>
    </source>
</evidence>
<organism evidence="9 10">
    <name type="scientific">Mumia flava</name>
    <dbReference type="NCBI Taxonomy" id="1348852"/>
    <lineage>
        <taxon>Bacteria</taxon>
        <taxon>Bacillati</taxon>
        <taxon>Actinomycetota</taxon>
        <taxon>Actinomycetes</taxon>
        <taxon>Propionibacteriales</taxon>
        <taxon>Nocardioidaceae</taxon>
        <taxon>Mumia</taxon>
    </lineage>
</organism>
<dbReference type="PANTHER" id="PTHR43713">
    <property type="entry name" value="GLUTAMATE-1-SEMIALDEHYDE 2,1-AMINOMUTASE"/>
    <property type="match status" value="1"/>
</dbReference>
<keyword evidence="6 8" id="KW-0413">Isomerase</keyword>
<dbReference type="NCBIfam" id="TIGR00713">
    <property type="entry name" value="hemL"/>
    <property type="match status" value="1"/>
</dbReference>
<comment type="catalytic activity">
    <reaction evidence="1 8">
        <text>(S)-4-amino-5-oxopentanoate = 5-aminolevulinate</text>
        <dbReference type="Rhea" id="RHEA:14265"/>
        <dbReference type="ChEBI" id="CHEBI:57501"/>
        <dbReference type="ChEBI" id="CHEBI:356416"/>
        <dbReference type="EC" id="5.4.3.8"/>
    </reaction>
</comment>
<dbReference type="Proteomes" id="UP000230842">
    <property type="component" value="Unassembled WGS sequence"/>
</dbReference>
<evidence type="ECO:0000313" key="9">
    <source>
        <dbReference type="EMBL" id="PJJ58178.1"/>
    </source>
</evidence>
<gene>
    <name evidence="8" type="primary">hemL</name>
    <name evidence="9" type="ORF">CLV56_2423</name>
</gene>
<keyword evidence="7 8" id="KW-0627">Porphyrin biosynthesis</keyword>
<evidence type="ECO:0000256" key="3">
    <source>
        <dbReference type="ARBA" id="ARBA00004819"/>
    </source>
</evidence>
<evidence type="ECO:0000256" key="1">
    <source>
        <dbReference type="ARBA" id="ARBA00001579"/>
    </source>
</evidence>
<dbReference type="EC" id="5.4.3.8" evidence="8"/>
<keyword evidence="8" id="KW-0963">Cytoplasm</keyword>
<accession>A0A2M9BJR8</accession>
<dbReference type="UniPathway" id="UPA00251">
    <property type="reaction ID" value="UER00317"/>
</dbReference>
<comment type="cofactor">
    <cofactor evidence="2 8">
        <name>pyridoxal 5'-phosphate</name>
        <dbReference type="ChEBI" id="CHEBI:597326"/>
    </cofactor>
</comment>
<comment type="similarity">
    <text evidence="4 8">Belongs to the class-III pyridoxal-phosphate-dependent aminotransferase family. HemL subfamily.</text>
</comment>
<proteinExistence type="inferred from homology"/>
<dbReference type="HAMAP" id="MF_00375">
    <property type="entry name" value="HemL_aminotrans_3"/>
    <property type="match status" value="1"/>
</dbReference>
<dbReference type="NCBIfam" id="NF000818">
    <property type="entry name" value="PRK00062.1"/>
    <property type="match status" value="1"/>
</dbReference>
<comment type="subcellular location">
    <subcellularLocation>
        <location evidence="8">Cytoplasm</location>
    </subcellularLocation>
</comment>
<dbReference type="GO" id="GO:0030170">
    <property type="term" value="F:pyridoxal phosphate binding"/>
    <property type="evidence" value="ECO:0007669"/>
    <property type="project" value="InterPro"/>
</dbReference>
<name>A0A2M9BJR8_9ACTN</name>
<dbReference type="InterPro" id="IPR015421">
    <property type="entry name" value="PyrdxlP-dep_Trfase_major"/>
</dbReference>
<dbReference type="GO" id="GO:0006782">
    <property type="term" value="P:protoporphyrinogen IX biosynthetic process"/>
    <property type="evidence" value="ECO:0007669"/>
    <property type="project" value="UniProtKB-UniRule"/>
</dbReference>
<evidence type="ECO:0000256" key="2">
    <source>
        <dbReference type="ARBA" id="ARBA00001933"/>
    </source>
</evidence>
<dbReference type="AlphaFoldDB" id="A0A2M9BJR8"/>
<dbReference type="EMBL" id="PGEZ01000001">
    <property type="protein sequence ID" value="PJJ58178.1"/>
    <property type="molecule type" value="Genomic_DNA"/>
</dbReference>